<evidence type="ECO:0000256" key="1">
    <source>
        <dbReference type="SAM" id="MobiDB-lite"/>
    </source>
</evidence>
<dbReference type="Proteomes" id="UP001515480">
    <property type="component" value="Unassembled WGS sequence"/>
</dbReference>
<evidence type="ECO:0008006" key="4">
    <source>
        <dbReference type="Google" id="ProtNLM"/>
    </source>
</evidence>
<feature type="region of interest" description="Disordered" evidence="1">
    <location>
        <begin position="1"/>
        <end position="26"/>
    </location>
</feature>
<reference evidence="2 3" key="1">
    <citation type="journal article" date="2024" name="Science">
        <title>Giant polyketide synthase enzymes in the biosynthesis of giant marine polyether toxins.</title>
        <authorList>
            <person name="Fallon T.R."/>
            <person name="Shende V.V."/>
            <person name="Wierzbicki I.H."/>
            <person name="Pendleton A.L."/>
            <person name="Watervoot N.F."/>
            <person name="Auber R.P."/>
            <person name="Gonzalez D.J."/>
            <person name="Wisecaver J.H."/>
            <person name="Moore B.S."/>
        </authorList>
    </citation>
    <scope>NUCLEOTIDE SEQUENCE [LARGE SCALE GENOMIC DNA]</scope>
    <source>
        <strain evidence="2 3">12B1</strain>
    </source>
</reference>
<dbReference type="InterPro" id="IPR032675">
    <property type="entry name" value="LRR_dom_sf"/>
</dbReference>
<proteinExistence type="predicted"/>
<keyword evidence="3" id="KW-1185">Reference proteome</keyword>
<protein>
    <recommendedName>
        <fullName evidence="4">Surface antigen-like protein</fullName>
    </recommendedName>
</protein>
<dbReference type="Gene3D" id="3.80.10.10">
    <property type="entry name" value="Ribonuclease Inhibitor"/>
    <property type="match status" value="3"/>
</dbReference>
<dbReference type="EMBL" id="JBGBPQ010000003">
    <property type="protein sequence ID" value="KAL1526102.1"/>
    <property type="molecule type" value="Genomic_DNA"/>
</dbReference>
<sequence length="578" mass="61618">MERALLEGGERPSRSRDAASRSSPLAERTLVVESVEGERTEWSCQAVQRATTLAGCVEIASEGDETLYHTPVPATALHALAALAEEEPGSLRIDVPELADLLQLLKGADYLDMPGVQKRLSTELGKRLTSAPREQLMEQLGVECDLSEEEQKLASAESILTVDADHAASLAPLLVKVVEDAGDLIEQTIKQRLWDEAEEDLPTLVRGLRKLEGMSQSWRAMVRRALCSRCFSPGIKDEPTGMDLKPFLFSTGLGLNLVVDALRKFPTITRMNAAPFQVDVLAVRKLQRAHSFADVRGCVLGEGEPPCALLLAAHAARYGEGEGFNVPESAFACTSLTTIDLPAGLTSIGARAFQTCTSLTTICLPAGVTSIGASAFQYCTSLTRIELPVSLTSIGTFAFCACTSLTAIDLPAGLTSIGKSAFCECTSLTKIDLPASLTTIEKRAFSDCTDLTTIDLPAGVTSIGEAAFTGCESLTTIDLHAGLTSIGRRAFFECASLTMIKLPADLTSIGDEAFYDCQSLTTINLPASLTSIGKRAFFKCTSLTKISVPASLSLSFIGDDVFHGCTAQIDLSAFTSSY</sequence>
<dbReference type="PANTHER" id="PTHR45661">
    <property type="entry name" value="SURFACE ANTIGEN"/>
    <property type="match status" value="1"/>
</dbReference>
<dbReference type="InterPro" id="IPR026906">
    <property type="entry name" value="LRR_5"/>
</dbReference>
<dbReference type="SUPFAM" id="SSF52058">
    <property type="entry name" value="L domain-like"/>
    <property type="match status" value="1"/>
</dbReference>
<evidence type="ECO:0000313" key="3">
    <source>
        <dbReference type="Proteomes" id="UP001515480"/>
    </source>
</evidence>
<dbReference type="PANTHER" id="PTHR45661:SF3">
    <property type="entry name" value="IG-LIKE DOMAIN-CONTAINING PROTEIN"/>
    <property type="match status" value="1"/>
</dbReference>
<comment type="caution">
    <text evidence="2">The sequence shown here is derived from an EMBL/GenBank/DDBJ whole genome shotgun (WGS) entry which is preliminary data.</text>
</comment>
<dbReference type="InterPro" id="IPR053139">
    <property type="entry name" value="Surface_bspA-like"/>
</dbReference>
<gene>
    <name evidence="2" type="ORF">AB1Y20_014831</name>
</gene>
<dbReference type="AlphaFoldDB" id="A0AB34JYB5"/>
<accession>A0AB34JYB5</accession>
<evidence type="ECO:0000313" key="2">
    <source>
        <dbReference type="EMBL" id="KAL1526102.1"/>
    </source>
</evidence>
<organism evidence="2 3">
    <name type="scientific">Prymnesium parvum</name>
    <name type="common">Toxic golden alga</name>
    <dbReference type="NCBI Taxonomy" id="97485"/>
    <lineage>
        <taxon>Eukaryota</taxon>
        <taxon>Haptista</taxon>
        <taxon>Haptophyta</taxon>
        <taxon>Prymnesiophyceae</taxon>
        <taxon>Prymnesiales</taxon>
        <taxon>Prymnesiaceae</taxon>
        <taxon>Prymnesium</taxon>
    </lineage>
</organism>
<feature type="compositionally biased region" description="Basic and acidic residues" evidence="1">
    <location>
        <begin position="1"/>
        <end position="19"/>
    </location>
</feature>
<dbReference type="Pfam" id="PF13306">
    <property type="entry name" value="LRR_5"/>
    <property type="match status" value="1"/>
</dbReference>
<name>A0AB34JYB5_PRYPA</name>